<gene>
    <name evidence="1" type="ORF">M378DRAFT_18685</name>
</gene>
<accession>A0A0C2SL53</accession>
<reference evidence="1 2" key="1">
    <citation type="submission" date="2014-04" db="EMBL/GenBank/DDBJ databases">
        <title>Evolutionary Origins and Diversification of the Mycorrhizal Mutualists.</title>
        <authorList>
            <consortium name="DOE Joint Genome Institute"/>
            <consortium name="Mycorrhizal Genomics Consortium"/>
            <person name="Kohler A."/>
            <person name="Kuo A."/>
            <person name="Nagy L.G."/>
            <person name="Floudas D."/>
            <person name="Copeland A."/>
            <person name="Barry K.W."/>
            <person name="Cichocki N."/>
            <person name="Veneault-Fourrey C."/>
            <person name="LaButti K."/>
            <person name="Lindquist E.A."/>
            <person name="Lipzen A."/>
            <person name="Lundell T."/>
            <person name="Morin E."/>
            <person name="Murat C."/>
            <person name="Riley R."/>
            <person name="Ohm R."/>
            <person name="Sun H."/>
            <person name="Tunlid A."/>
            <person name="Henrissat B."/>
            <person name="Grigoriev I.V."/>
            <person name="Hibbett D.S."/>
            <person name="Martin F."/>
        </authorList>
    </citation>
    <scope>NUCLEOTIDE SEQUENCE [LARGE SCALE GENOMIC DNA]</scope>
    <source>
        <strain evidence="1 2">Koide BX008</strain>
    </source>
</reference>
<protein>
    <submittedName>
        <fullName evidence="1">Uncharacterized protein</fullName>
    </submittedName>
</protein>
<keyword evidence="2" id="KW-1185">Reference proteome</keyword>
<dbReference type="OrthoDB" id="3111157at2759"/>
<dbReference type="HOGENOM" id="CLU_1041957_0_0_1"/>
<proteinExistence type="predicted"/>
<organism evidence="1 2">
    <name type="scientific">Amanita muscaria (strain Koide BX008)</name>
    <dbReference type="NCBI Taxonomy" id="946122"/>
    <lineage>
        <taxon>Eukaryota</taxon>
        <taxon>Fungi</taxon>
        <taxon>Dikarya</taxon>
        <taxon>Basidiomycota</taxon>
        <taxon>Agaricomycotina</taxon>
        <taxon>Agaricomycetes</taxon>
        <taxon>Agaricomycetidae</taxon>
        <taxon>Agaricales</taxon>
        <taxon>Pluteineae</taxon>
        <taxon>Amanitaceae</taxon>
        <taxon>Amanita</taxon>
    </lineage>
</organism>
<name>A0A0C2SL53_AMAMK</name>
<dbReference type="EMBL" id="KN818670">
    <property type="protein sequence ID" value="KIL54654.1"/>
    <property type="molecule type" value="Genomic_DNA"/>
</dbReference>
<dbReference type="Proteomes" id="UP000054549">
    <property type="component" value="Unassembled WGS sequence"/>
</dbReference>
<dbReference type="InParanoid" id="A0A0C2SL53"/>
<dbReference type="AlphaFoldDB" id="A0A0C2SL53"/>
<evidence type="ECO:0000313" key="2">
    <source>
        <dbReference type="Proteomes" id="UP000054549"/>
    </source>
</evidence>
<evidence type="ECO:0000313" key="1">
    <source>
        <dbReference type="EMBL" id="KIL54654.1"/>
    </source>
</evidence>
<sequence>MPPRSKRRGNATRKTLVDPVNDFKIPSQSWKIKTKNLLPKSEKIFYNPPEHVTYMGRPLLRIAANRNDEFEGFIYVPVKYEKLWRHLIYGAIYWERAFEWVEATVTLRENAWVKYIQYMICRRKVLKELMKVRLDGIGDTLLPIFMEFGIRHFHDWLHDSFDNAKKGSAKYMRMDPTVPANLAQFKKGYHGKMPAEVDPPTNDDWWNGQINLSRVFARHYEDTVDVMTVTVAAGPYSLEAQPPPIIPICYTSHLFPFISFPSRLLPL</sequence>